<evidence type="ECO:0000313" key="1">
    <source>
        <dbReference type="EMBL" id="KCZ71306.1"/>
    </source>
</evidence>
<organism evidence="1 2">
    <name type="scientific">Candidatus Methanoperedens nitratireducens</name>
    <dbReference type="NCBI Taxonomy" id="1392998"/>
    <lineage>
        <taxon>Archaea</taxon>
        <taxon>Methanobacteriati</taxon>
        <taxon>Methanobacteriota</taxon>
        <taxon>Stenosarchaea group</taxon>
        <taxon>Methanomicrobia</taxon>
        <taxon>Methanosarcinales</taxon>
        <taxon>ANME-2 cluster</taxon>
        <taxon>Candidatus Methanoperedentaceae</taxon>
        <taxon>Candidatus Methanoperedens</taxon>
    </lineage>
</organism>
<sequence length="66" mass="7429">MPLLKKRKTYAEKCPVCGGDIHPHDDIHPLSEETVYFDELPPDVPVLAEVTPGHWVKVVERKPAKA</sequence>
<accession>A0A062UWB7</accession>
<gene>
    <name evidence="1" type="ORF">ANME2D_02509</name>
</gene>
<dbReference type="RefSeq" id="WP_048092112.1">
    <property type="nucleotide sequence ID" value="NZ_JMIY01000006.1"/>
</dbReference>
<dbReference type="OrthoDB" id="146498at2157"/>
<dbReference type="AlphaFoldDB" id="A0A062UWB7"/>
<comment type="caution">
    <text evidence="1">The sequence shown here is derived from an EMBL/GenBank/DDBJ whole genome shotgun (WGS) entry which is preliminary data.</text>
</comment>
<protein>
    <submittedName>
        <fullName evidence="1">Uncharacterized protein</fullName>
    </submittedName>
</protein>
<dbReference type="EMBL" id="JMIY01000006">
    <property type="protein sequence ID" value="KCZ71306.1"/>
    <property type="molecule type" value="Genomic_DNA"/>
</dbReference>
<evidence type="ECO:0000313" key="2">
    <source>
        <dbReference type="Proteomes" id="UP000027153"/>
    </source>
</evidence>
<reference evidence="1 2" key="1">
    <citation type="journal article" date="2013" name="Nature">
        <title>Anaerobic oxidation of methane coupled to nitrate reduction in a novel archaeal lineage.</title>
        <authorList>
            <person name="Haroon M.F."/>
            <person name="Hu S."/>
            <person name="Shi Y."/>
            <person name="Imelfort M."/>
            <person name="Keller J."/>
            <person name="Hugenholtz P."/>
            <person name="Yuan Z."/>
            <person name="Tyson G.W."/>
        </authorList>
    </citation>
    <scope>NUCLEOTIDE SEQUENCE [LARGE SCALE GENOMIC DNA]</scope>
    <source>
        <strain evidence="1 2">ANME-2d</strain>
    </source>
</reference>
<proteinExistence type="predicted"/>
<name>A0A062UWB7_9EURY</name>
<dbReference type="Proteomes" id="UP000027153">
    <property type="component" value="Unassembled WGS sequence"/>
</dbReference>
<keyword evidence="2" id="KW-1185">Reference proteome</keyword>